<dbReference type="EMBL" id="CP072829">
    <property type="protein sequence ID" value="QTU84711.1"/>
    <property type="molecule type" value="Genomic_DNA"/>
</dbReference>
<protein>
    <submittedName>
        <fullName evidence="2">NADP oxidoreductase</fullName>
    </submittedName>
</protein>
<dbReference type="Proteomes" id="UP000636394">
    <property type="component" value="Unassembled WGS sequence"/>
</dbReference>
<dbReference type="EMBL" id="WPCR01000001">
    <property type="protein sequence ID" value="NHM13198.1"/>
    <property type="molecule type" value="Genomic_DNA"/>
</dbReference>
<dbReference type="KEGG" id="ebz:J7S26_01950"/>
<gene>
    <name evidence="1" type="ORF">GMI68_00150</name>
    <name evidence="2" type="ORF">J7S26_01950</name>
</gene>
<dbReference type="RefSeq" id="WP_166337999.1">
    <property type="nucleotide sequence ID" value="NZ_CP072829.1"/>
</dbReference>
<reference evidence="2" key="2">
    <citation type="submission" date="2021-04" db="EMBL/GenBank/DDBJ databases">
        <title>Novel species in family Eggerthellaceae.</title>
        <authorList>
            <person name="Zhang G."/>
        </authorList>
    </citation>
    <scope>NUCLEOTIDE SEQUENCE</scope>
    <source>
        <strain evidence="2">Zg-886</strain>
    </source>
</reference>
<dbReference type="Proteomes" id="UP000671910">
    <property type="component" value="Chromosome"/>
</dbReference>
<sequence length="98" mass="10948">MATKKLEDKLNAMLGMTAEELDELAQAYENDEVEFSAGDEVRDGSPFDYVGTKRETFVLQAADFRGAFQAAQMDGCSKSDVYRTALREYLDRRGLAHA</sequence>
<evidence type="ECO:0000313" key="2">
    <source>
        <dbReference type="EMBL" id="QTU84711.1"/>
    </source>
</evidence>
<evidence type="ECO:0000313" key="3">
    <source>
        <dbReference type="Proteomes" id="UP000636394"/>
    </source>
</evidence>
<reference evidence="1 3" key="1">
    <citation type="submission" date="2019-11" db="EMBL/GenBank/DDBJ databases">
        <title>Eggerthellaceae novel genus isolated from the rectal contents of marmort.</title>
        <authorList>
            <person name="Zhang G."/>
        </authorList>
    </citation>
    <scope>NUCLEOTIDE SEQUENCE [LARGE SCALE GENOMIC DNA]</scope>
    <source>
        <strain evidence="1">Zg-886</strain>
        <strain evidence="3">zg-886</strain>
    </source>
</reference>
<proteinExistence type="predicted"/>
<dbReference type="AlphaFoldDB" id="A0A9E6SUP5"/>
<evidence type="ECO:0000313" key="1">
    <source>
        <dbReference type="EMBL" id="NHM13198.1"/>
    </source>
</evidence>
<accession>A0A9E6SUP5</accession>
<keyword evidence="3" id="KW-1185">Reference proteome</keyword>
<organism evidence="2 4">
    <name type="scientific">Xiamenia xianingshaonis</name>
    <dbReference type="NCBI Taxonomy" id="2682776"/>
    <lineage>
        <taxon>Bacteria</taxon>
        <taxon>Bacillati</taxon>
        <taxon>Actinomycetota</taxon>
        <taxon>Coriobacteriia</taxon>
        <taxon>Eggerthellales</taxon>
        <taxon>Eggerthellaceae</taxon>
        <taxon>Xiamenia</taxon>
    </lineage>
</organism>
<name>A0A9E6SUP5_9ACTN</name>
<evidence type="ECO:0000313" key="4">
    <source>
        <dbReference type="Proteomes" id="UP000671910"/>
    </source>
</evidence>